<dbReference type="EMBL" id="HBFR01000274">
    <property type="protein sequence ID" value="CAD8873015.1"/>
    <property type="molecule type" value="Transcribed_RNA"/>
</dbReference>
<dbReference type="AlphaFoldDB" id="A0A6U5D686"/>
<sequence length="505" mass="56579">MFRSLLRNRSWIVATPRTTNAITKTELTGIGILRSYHHRACGYLAGLHSYRPRPEEEVHETETELQADFESFESAWDAIQLVPDELLNDFEDELWETQSKRFVYGTKRVSVIDQIENHADSTRKKARSNNDESKTVFRYLILNERPNLIQTAVEVPRVGAPYHHYCNNVEEDAVPENLVSRPPSPVSQTHLGGLAMTLPFWYDANGITYGDSDNPTAIPEDHHDSPPNCLLIGAGGCSLAHTLASNLFLEEYNHDRHQSSDRTNRKNNYDRTIKSINRPELTAVEACPEILRASQLWFGAGDDKEEKEIQEETKKKIMNLDTTTEPPFFDLICDTGESYLESLVKSLKHENNSSSRRRLPIDILIIDAEDGSAPPLSMRTPAFWNELVLPSLNPGSGAVVGVNSIGTESETFALVHTMREAFCGTTRCGGRTGYGNDYTVLVVDPPPEAKVTDRHKLIFALPSKTVAQSHMALGLTEDDLKGYVDVPDSWEQKIKTALRATLAES</sequence>
<dbReference type="Gene3D" id="3.40.50.150">
    <property type="entry name" value="Vaccinia Virus protein VP39"/>
    <property type="match status" value="1"/>
</dbReference>
<proteinExistence type="predicted"/>
<evidence type="ECO:0000313" key="2">
    <source>
        <dbReference type="EMBL" id="CAD8873016.1"/>
    </source>
</evidence>
<dbReference type="InterPro" id="IPR029063">
    <property type="entry name" value="SAM-dependent_MTases_sf"/>
</dbReference>
<protein>
    <submittedName>
        <fullName evidence="1">Uncharacterized protein</fullName>
    </submittedName>
</protein>
<reference evidence="1" key="1">
    <citation type="submission" date="2021-01" db="EMBL/GenBank/DDBJ databases">
        <authorList>
            <person name="Corre E."/>
            <person name="Pelletier E."/>
            <person name="Niang G."/>
            <person name="Scheremetjew M."/>
            <person name="Finn R."/>
            <person name="Kale V."/>
            <person name="Holt S."/>
            <person name="Cochrane G."/>
            <person name="Meng A."/>
            <person name="Brown T."/>
            <person name="Cohen L."/>
        </authorList>
    </citation>
    <scope>NUCLEOTIDE SEQUENCE</scope>
    <source>
        <strain evidence="1">308</strain>
    </source>
</reference>
<dbReference type="EMBL" id="HBFR01000275">
    <property type="protein sequence ID" value="CAD8873016.1"/>
    <property type="molecule type" value="Transcribed_RNA"/>
</dbReference>
<organism evidence="1">
    <name type="scientific">Corethron hystrix</name>
    <dbReference type="NCBI Taxonomy" id="216773"/>
    <lineage>
        <taxon>Eukaryota</taxon>
        <taxon>Sar</taxon>
        <taxon>Stramenopiles</taxon>
        <taxon>Ochrophyta</taxon>
        <taxon>Bacillariophyta</taxon>
        <taxon>Coscinodiscophyceae</taxon>
        <taxon>Corethrophycidae</taxon>
        <taxon>Corethrales</taxon>
        <taxon>Corethraceae</taxon>
        <taxon>Corethron</taxon>
    </lineage>
</organism>
<gene>
    <name evidence="1" type="ORF">CHYS00102_LOCUS173</name>
    <name evidence="2" type="ORF">CHYS00102_LOCUS174</name>
</gene>
<evidence type="ECO:0000313" key="1">
    <source>
        <dbReference type="EMBL" id="CAD8873015.1"/>
    </source>
</evidence>
<accession>A0A6U5D686</accession>
<name>A0A6U5D686_9STRA</name>